<accession>A0AA39NTF5</accession>
<evidence type="ECO:0000313" key="4">
    <source>
        <dbReference type="Proteomes" id="UP001175227"/>
    </source>
</evidence>
<gene>
    <name evidence="3" type="ORF">IW261DRAFT_1572025</name>
</gene>
<feature type="region of interest" description="Disordered" evidence="1">
    <location>
        <begin position="235"/>
        <end position="254"/>
    </location>
</feature>
<keyword evidence="2" id="KW-1133">Transmembrane helix</keyword>
<evidence type="ECO:0000313" key="3">
    <source>
        <dbReference type="EMBL" id="KAK0471513.1"/>
    </source>
</evidence>
<organism evidence="3 4">
    <name type="scientific">Armillaria novae-zelandiae</name>
    <dbReference type="NCBI Taxonomy" id="153914"/>
    <lineage>
        <taxon>Eukaryota</taxon>
        <taxon>Fungi</taxon>
        <taxon>Dikarya</taxon>
        <taxon>Basidiomycota</taxon>
        <taxon>Agaricomycotina</taxon>
        <taxon>Agaricomycetes</taxon>
        <taxon>Agaricomycetidae</taxon>
        <taxon>Agaricales</taxon>
        <taxon>Marasmiineae</taxon>
        <taxon>Physalacriaceae</taxon>
        <taxon>Armillaria</taxon>
    </lineage>
</organism>
<evidence type="ECO:0000256" key="2">
    <source>
        <dbReference type="SAM" id="Phobius"/>
    </source>
</evidence>
<comment type="caution">
    <text evidence="3">The sequence shown here is derived from an EMBL/GenBank/DDBJ whole genome shotgun (WGS) entry which is preliminary data.</text>
</comment>
<keyword evidence="2" id="KW-0812">Transmembrane</keyword>
<keyword evidence="4" id="KW-1185">Reference proteome</keyword>
<feature type="region of interest" description="Disordered" evidence="1">
    <location>
        <begin position="142"/>
        <end position="188"/>
    </location>
</feature>
<dbReference type="Proteomes" id="UP001175227">
    <property type="component" value="Unassembled WGS sequence"/>
</dbReference>
<evidence type="ECO:0000256" key="1">
    <source>
        <dbReference type="SAM" id="MobiDB-lite"/>
    </source>
</evidence>
<keyword evidence="2" id="KW-0472">Membrane</keyword>
<protein>
    <submittedName>
        <fullName evidence="3">Uncharacterized protein</fullName>
    </submittedName>
</protein>
<feature type="compositionally biased region" description="Low complexity" evidence="1">
    <location>
        <begin position="89"/>
        <end position="99"/>
    </location>
</feature>
<feature type="transmembrane region" description="Helical" evidence="2">
    <location>
        <begin position="112"/>
        <end position="133"/>
    </location>
</feature>
<name>A0AA39NTF5_9AGAR</name>
<dbReference type="EMBL" id="JAUEPR010000050">
    <property type="protein sequence ID" value="KAK0471513.1"/>
    <property type="molecule type" value="Genomic_DNA"/>
</dbReference>
<dbReference type="AlphaFoldDB" id="A0AA39NTF5"/>
<sequence>MAFTIHEDPGSVFVTVLTLPPQSQGSSDAQTASISMVPSHSGSPLNVNLNSSESASTRESTVSSIGRNSPAATAHSQESSTRDIASAITSSSPSETPSYPSHPHPPQHTATIIGAVLGPIVFFMLLSLGAFLLQRWRNTQSSSKLLPKPVPIQRSASPQSGNLSAKSRREPETSSDETSVEHPESVTQDCVVQEANQTPPEENMRHASTSRAMNDEAVAEILRLNSQIQQLIAERAAAYREPDPPPAYAEDFSR</sequence>
<feature type="compositionally biased region" description="Polar residues" evidence="1">
    <location>
        <begin position="21"/>
        <end position="83"/>
    </location>
</feature>
<proteinExistence type="predicted"/>
<reference evidence="3" key="1">
    <citation type="submission" date="2023-06" db="EMBL/GenBank/DDBJ databases">
        <authorList>
            <consortium name="Lawrence Berkeley National Laboratory"/>
            <person name="Ahrendt S."/>
            <person name="Sahu N."/>
            <person name="Indic B."/>
            <person name="Wong-Bajracharya J."/>
            <person name="Merenyi Z."/>
            <person name="Ke H.-M."/>
            <person name="Monk M."/>
            <person name="Kocsube S."/>
            <person name="Drula E."/>
            <person name="Lipzen A."/>
            <person name="Balint B."/>
            <person name="Henrissat B."/>
            <person name="Andreopoulos B."/>
            <person name="Martin F.M."/>
            <person name="Harder C.B."/>
            <person name="Rigling D."/>
            <person name="Ford K.L."/>
            <person name="Foster G.D."/>
            <person name="Pangilinan J."/>
            <person name="Papanicolaou A."/>
            <person name="Barry K."/>
            <person name="LaButti K."/>
            <person name="Viragh M."/>
            <person name="Koriabine M."/>
            <person name="Yan M."/>
            <person name="Riley R."/>
            <person name="Champramary S."/>
            <person name="Plett K.L."/>
            <person name="Tsai I.J."/>
            <person name="Slot J."/>
            <person name="Sipos G."/>
            <person name="Plett J."/>
            <person name="Nagy L.G."/>
            <person name="Grigoriev I.V."/>
        </authorList>
    </citation>
    <scope>NUCLEOTIDE SEQUENCE</scope>
    <source>
        <strain evidence="3">ICMP 16352</strain>
    </source>
</reference>
<feature type="region of interest" description="Disordered" evidence="1">
    <location>
        <begin position="21"/>
        <end position="106"/>
    </location>
</feature>
<feature type="compositionally biased region" description="Polar residues" evidence="1">
    <location>
        <begin position="154"/>
        <end position="165"/>
    </location>
</feature>